<name>A0A5N6RD21_9ROSI</name>
<dbReference type="InterPro" id="IPR008700">
    <property type="entry name" value="TypeIII_avirulence_cleave"/>
</dbReference>
<feature type="compositionally biased region" description="Basic and acidic residues" evidence="1">
    <location>
        <begin position="63"/>
        <end position="113"/>
    </location>
</feature>
<reference evidence="3 4" key="1">
    <citation type="submission" date="2019-06" db="EMBL/GenBank/DDBJ databases">
        <title>A chromosomal-level reference genome of Carpinus fangiana (Coryloideae, Betulaceae).</title>
        <authorList>
            <person name="Yang X."/>
            <person name="Wang Z."/>
            <person name="Zhang L."/>
            <person name="Hao G."/>
            <person name="Liu J."/>
            <person name="Yang Y."/>
        </authorList>
    </citation>
    <scope>NUCLEOTIDE SEQUENCE [LARGE SCALE GENOMIC DNA]</scope>
    <source>
        <strain evidence="3">Cfa_2016G</strain>
        <tissue evidence="3">Leaf</tissue>
    </source>
</reference>
<keyword evidence="4" id="KW-1185">Reference proteome</keyword>
<organism evidence="3 4">
    <name type="scientific">Carpinus fangiana</name>
    <dbReference type="NCBI Taxonomy" id="176857"/>
    <lineage>
        <taxon>Eukaryota</taxon>
        <taxon>Viridiplantae</taxon>
        <taxon>Streptophyta</taxon>
        <taxon>Embryophyta</taxon>
        <taxon>Tracheophyta</taxon>
        <taxon>Spermatophyta</taxon>
        <taxon>Magnoliopsida</taxon>
        <taxon>eudicotyledons</taxon>
        <taxon>Gunneridae</taxon>
        <taxon>Pentapetalae</taxon>
        <taxon>rosids</taxon>
        <taxon>fabids</taxon>
        <taxon>Fagales</taxon>
        <taxon>Betulaceae</taxon>
        <taxon>Carpinus</taxon>
    </lineage>
</organism>
<evidence type="ECO:0000313" key="4">
    <source>
        <dbReference type="Proteomes" id="UP000327013"/>
    </source>
</evidence>
<dbReference type="GO" id="GO:0005886">
    <property type="term" value="C:plasma membrane"/>
    <property type="evidence" value="ECO:0007669"/>
    <property type="project" value="TreeGrafter"/>
</dbReference>
<feature type="compositionally biased region" description="Polar residues" evidence="1">
    <location>
        <begin position="167"/>
        <end position="186"/>
    </location>
</feature>
<dbReference type="OrthoDB" id="850982at2759"/>
<accession>A0A5N6RD21</accession>
<feature type="region of interest" description="Disordered" evidence="1">
    <location>
        <begin position="51"/>
        <end position="227"/>
    </location>
</feature>
<dbReference type="Proteomes" id="UP000327013">
    <property type="component" value="Chromosome 6"/>
</dbReference>
<evidence type="ECO:0000256" key="1">
    <source>
        <dbReference type="SAM" id="MobiDB-lite"/>
    </source>
</evidence>
<gene>
    <name evidence="3" type="ORF">FH972_014948</name>
</gene>
<dbReference type="AlphaFoldDB" id="A0A5N6RD21"/>
<sequence>MLGWCNKGLRCPVMLYNVLIHFRRFSREKLNSHLPEFGKWQDEVSYTAQFDNVRKGKSSGKTNPKDPQDKPGKAEGEAPKGSEALRSKHEQHLSREVGHPRRSTDSPLHHDTVGQRVSSDSPLHHHGGSSSGDIHKRAMRQSVGSDRSIEHSPLHPHNQAKVGGKSSDVSSPSWERKGSSQGSSHSLAPLTPGRSRLRSVTRGDDTPDHSAAVPKFGDWDESNPASSEGYTAIFNRVREEKQVEAGKVPAAAGDTPYSNGHKQPGNENSKGCCCFPWSRK</sequence>
<dbReference type="EMBL" id="CM017326">
    <property type="protein sequence ID" value="KAE8076286.1"/>
    <property type="molecule type" value="Genomic_DNA"/>
</dbReference>
<feature type="domain" description="RIN4 pathogenic type III effector avirulence factor Avr cleavage site" evidence="2">
    <location>
        <begin position="209"/>
        <end position="242"/>
    </location>
</feature>
<dbReference type="InterPro" id="IPR040387">
    <property type="entry name" value="RIN4/NOI4"/>
</dbReference>
<feature type="region of interest" description="Disordered" evidence="1">
    <location>
        <begin position="244"/>
        <end position="270"/>
    </location>
</feature>
<protein>
    <recommendedName>
        <fullName evidence="2">RIN4 pathogenic type III effector avirulence factor Avr cleavage site domain-containing protein</fullName>
    </recommendedName>
</protein>
<evidence type="ECO:0000259" key="2">
    <source>
        <dbReference type="Pfam" id="PF05627"/>
    </source>
</evidence>
<proteinExistence type="predicted"/>
<dbReference type="PANTHER" id="PTHR33159">
    <property type="entry name" value="RPM1-INTERACTING PROTEIN 4 (RIN4) FAMILY PROTEIN"/>
    <property type="match status" value="1"/>
</dbReference>
<evidence type="ECO:0000313" key="3">
    <source>
        <dbReference type="EMBL" id="KAE8076286.1"/>
    </source>
</evidence>
<feature type="compositionally biased region" description="Polar residues" evidence="1">
    <location>
        <begin position="256"/>
        <end position="269"/>
    </location>
</feature>
<dbReference type="Pfam" id="PF05627">
    <property type="entry name" value="AvrRpt-cleavage"/>
    <property type="match status" value="1"/>
</dbReference>
<dbReference type="PANTHER" id="PTHR33159:SF6">
    <property type="entry name" value="RPM1-INTERACTING PROTEIN 4"/>
    <property type="match status" value="1"/>
</dbReference>